<evidence type="ECO:0000313" key="1">
    <source>
        <dbReference type="EnsemblMetazoa" id="MESCA012386-PA"/>
    </source>
</evidence>
<evidence type="ECO:0000313" key="2">
    <source>
        <dbReference type="Proteomes" id="UP000015102"/>
    </source>
</evidence>
<reference evidence="2" key="1">
    <citation type="submission" date="2013-02" db="EMBL/GenBank/DDBJ databases">
        <authorList>
            <person name="Hughes D."/>
        </authorList>
    </citation>
    <scope>NUCLEOTIDE SEQUENCE</scope>
    <source>
        <strain>Durham</strain>
        <strain evidence="2">NC isolate 2 -- Noor lab</strain>
    </source>
</reference>
<dbReference type="EnsemblMetazoa" id="MESCA012386-RA">
    <property type="protein sequence ID" value="MESCA012386-PA"/>
    <property type="gene ID" value="MESCA012386"/>
</dbReference>
<keyword evidence="2" id="KW-1185">Reference proteome</keyword>
<dbReference type="HOGENOM" id="CLU_3422610_0_0_1"/>
<protein>
    <submittedName>
        <fullName evidence="1">Uncharacterized protein</fullName>
    </submittedName>
</protein>
<sequence length="24" mass="2898">RSDLRFKSWRTTKWNIYCAPAPSN</sequence>
<reference evidence="1" key="2">
    <citation type="submission" date="2015-06" db="UniProtKB">
        <authorList>
            <consortium name="EnsemblMetazoa"/>
        </authorList>
    </citation>
    <scope>IDENTIFICATION</scope>
</reference>
<name>T1H6Q3_MEGSC</name>
<organism evidence="1 2">
    <name type="scientific">Megaselia scalaris</name>
    <name type="common">Humpbacked fly</name>
    <name type="synonym">Phora scalaris</name>
    <dbReference type="NCBI Taxonomy" id="36166"/>
    <lineage>
        <taxon>Eukaryota</taxon>
        <taxon>Metazoa</taxon>
        <taxon>Ecdysozoa</taxon>
        <taxon>Arthropoda</taxon>
        <taxon>Hexapoda</taxon>
        <taxon>Insecta</taxon>
        <taxon>Pterygota</taxon>
        <taxon>Neoptera</taxon>
        <taxon>Endopterygota</taxon>
        <taxon>Diptera</taxon>
        <taxon>Brachycera</taxon>
        <taxon>Muscomorpha</taxon>
        <taxon>Platypezoidea</taxon>
        <taxon>Phoridae</taxon>
        <taxon>Megaseliini</taxon>
        <taxon>Megaselia</taxon>
    </lineage>
</organism>
<dbReference type="Proteomes" id="UP000015102">
    <property type="component" value="Unassembled WGS sequence"/>
</dbReference>
<dbReference type="AlphaFoldDB" id="T1H6Q3"/>
<proteinExistence type="predicted"/>
<accession>T1H6Q3</accession>